<dbReference type="AlphaFoldDB" id="A0A0D6ZEU3"/>
<gene>
    <name evidence="1" type="ORF">UB32_01285</name>
</gene>
<evidence type="ECO:0000313" key="1">
    <source>
        <dbReference type="EMBL" id="KIY23770.1"/>
    </source>
</evidence>
<proteinExistence type="predicted"/>
<dbReference type="RefSeq" id="WP_044390560.1">
    <property type="nucleotide sequence ID" value="NZ_JXIQ01000012.1"/>
</dbReference>
<comment type="caution">
    <text evidence="1">The sequence shown here is derived from an EMBL/GenBank/DDBJ whole genome shotgun (WGS) entry which is preliminary data.</text>
</comment>
<dbReference type="PATRIC" id="fig|285983.3.peg.798"/>
<dbReference type="Proteomes" id="UP000032512">
    <property type="component" value="Unassembled WGS sequence"/>
</dbReference>
<reference evidence="1 2" key="1">
    <citation type="submission" date="2015-01" db="EMBL/GenBank/DDBJ databases">
        <title>Draft genome sequences of the supercritical CO2 tolerant bacteria Bacillus subterraneus MITOT1 and Bacillus cereus MIT0214.</title>
        <authorList>
            <person name="Peet K.C."/>
            <person name="Thompson J.R."/>
        </authorList>
    </citation>
    <scope>NUCLEOTIDE SEQUENCE [LARGE SCALE GENOMIC DNA]</scope>
    <source>
        <strain evidence="1 2">MITOT1</strain>
    </source>
</reference>
<sequence length="121" mass="14095">MFQTNNSTSVQQINQSRQIAQQLIQQTQQASMVYRQLMQQEQQNAQMLDHLQSREKQAVKTIEQALIGHDQAIQRCQEVINLCNQLEQGVTSQLHTQHTMDPMHGYQPYNQNQAQASFRQQ</sequence>
<name>A0A0D6ZEU3_9BACI</name>
<organism evidence="1 2">
    <name type="scientific">Mesobacillus subterraneus</name>
    <dbReference type="NCBI Taxonomy" id="285983"/>
    <lineage>
        <taxon>Bacteria</taxon>
        <taxon>Bacillati</taxon>
        <taxon>Bacillota</taxon>
        <taxon>Bacilli</taxon>
        <taxon>Bacillales</taxon>
        <taxon>Bacillaceae</taxon>
        <taxon>Mesobacillus</taxon>
    </lineage>
</organism>
<protein>
    <recommendedName>
        <fullName evidence="3">AMP-dependent synthetase and ligase</fullName>
    </recommendedName>
</protein>
<evidence type="ECO:0008006" key="3">
    <source>
        <dbReference type="Google" id="ProtNLM"/>
    </source>
</evidence>
<evidence type="ECO:0000313" key="2">
    <source>
        <dbReference type="Proteomes" id="UP000032512"/>
    </source>
</evidence>
<dbReference type="EMBL" id="JXIQ01000012">
    <property type="protein sequence ID" value="KIY23770.1"/>
    <property type="molecule type" value="Genomic_DNA"/>
</dbReference>
<keyword evidence="2" id="KW-1185">Reference proteome</keyword>
<accession>A0A0D6ZEU3</accession>